<protein>
    <submittedName>
        <fullName evidence="1">Uncharacterized protein</fullName>
    </submittedName>
</protein>
<dbReference type="RefSeq" id="WP_188159419.1">
    <property type="nucleotide sequence ID" value="NZ_BMGH01000001.1"/>
</dbReference>
<dbReference type="AlphaFoldDB" id="A0A8J2V410"/>
<dbReference type="Proteomes" id="UP000613582">
    <property type="component" value="Unassembled WGS sequence"/>
</dbReference>
<sequence length="72" mass="8008">MTEKPSHSRLRIMLAQFLIENKIDLEDLYAALGADTEDCDEGALSHIAGVLDGMNVASTRIRQHGLDQWTKP</sequence>
<reference evidence="1" key="2">
    <citation type="submission" date="2020-09" db="EMBL/GenBank/DDBJ databases">
        <authorList>
            <person name="Sun Q."/>
            <person name="Zhou Y."/>
        </authorList>
    </citation>
    <scope>NUCLEOTIDE SEQUENCE</scope>
    <source>
        <strain evidence="1">CGMCC 1.12921</strain>
    </source>
</reference>
<keyword evidence="2" id="KW-1185">Reference proteome</keyword>
<gene>
    <name evidence="1" type="ORF">GCM10011342_01780</name>
</gene>
<proteinExistence type="predicted"/>
<evidence type="ECO:0000313" key="2">
    <source>
        <dbReference type="Proteomes" id="UP000613582"/>
    </source>
</evidence>
<comment type="caution">
    <text evidence="1">The sequence shown here is derived from an EMBL/GenBank/DDBJ whole genome shotgun (WGS) entry which is preliminary data.</text>
</comment>
<accession>A0A8J2V410</accession>
<organism evidence="1 2">
    <name type="scientific">Aquisalinus flavus</name>
    <dbReference type="NCBI Taxonomy" id="1526572"/>
    <lineage>
        <taxon>Bacteria</taxon>
        <taxon>Pseudomonadati</taxon>
        <taxon>Pseudomonadota</taxon>
        <taxon>Alphaproteobacteria</taxon>
        <taxon>Parvularculales</taxon>
        <taxon>Parvularculaceae</taxon>
        <taxon>Aquisalinus</taxon>
    </lineage>
</organism>
<name>A0A8J2V410_9PROT</name>
<evidence type="ECO:0000313" key="1">
    <source>
        <dbReference type="EMBL" id="GGC96588.1"/>
    </source>
</evidence>
<dbReference type="EMBL" id="BMGH01000001">
    <property type="protein sequence ID" value="GGC96588.1"/>
    <property type="molecule type" value="Genomic_DNA"/>
</dbReference>
<reference evidence="1" key="1">
    <citation type="journal article" date="2014" name="Int. J. Syst. Evol. Microbiol.">
        <title>Complete genome sequence of Corynebacterium casei LMG S-19264T (=DSM 44701T), isolated from a smear-ripened cheese.</title>
        <authorList>
            <consortium name="US DOE Joint Genome Institute (JGI-PGF)"/>
            <person name="Walter F."/>
            <person name="Albersmeier A."/>
            <person name="Kalinowski J."/>
            <person name="Ruckert C."/>
        </authorList>
    </citation>
    <scope>NUCLEOTIDE SEQUENCE</scope>
    <source>
        <strain evidence="1">CGMCC 1.12921</strain>
    </source>
</reference>